<gene>
    <name evidence="2" type="ORF">E6O75_ATG03668</name>
</gene>
<dbReference type="Proteomes" id="UP000298493">
    <property type="component" value="Unassembled WGS sequence"/>
</dbReference>
<keyword evidence="3" id="KW-1185">Reference proteome</keyword>
<protein>
    <submittedName>
        <fullName evidence="2">Uncharacterized protein</fullName>
    </submittedName>
</protein>
<dbReference type="AlphaFoldDB" id="A0A4Z1PB12"/>
<proteinExistence type="predicted"/>
<reference evidence="2 3" key="1">
    <citation type="submission" date="2019-04" db="EMBL/GenBank/DDBJ databases">
        <title>High contiguity whole genome sequence and gene annotation resource for two Venturia nashicola isolates.</title>
        <authorList>
            <person name="Prokchorchik M."/>
            <person name="Won K."/>
            <person name="Lee Y."/>
            <person name="Choi E.D."/>
            <person name="Segonzac C."/>
            <person name="Sohn K.H."/>
        </authorList>
    </citation>
    <scope>NUCLEOTIDE SEQUENCE [LARGE SCALE GENOMIC DNA]</scope>
    <source>
        <strain evidence="2 3">PRI2</strain>
    </source>
</reference>
<name>A0A4Z1PB12_9PEZI</name>
<evidence type="ECO:0000313" key="2">
    <source>
        <dbReference type="EMBL" id="TID25805.1"/>
    </source>
</evidence>
<accession>A0A4Z1PB12</accession>
<feature type="compositionally biased region" description="Basic and acidic residues" evidence="1">
    <location>
        <begin position="47"/>
        <end position="74"/>
    </location>
</feature>
<dbReference type="STRING" id="86259.A0A4Z1PB12"/>
<sequence>MAVHALHLHVHAQHLFRSQVIPRARQLWPVTKHIEHSQDQHPGVRCRYHDGDPKASEGHQARKDSLTNTNDHKPLPHHFRHLHKRAVTPQVWSLYVCKGERLLALMAMSIEQATAFLGSPSESTFTTYTDLDTNKWGLYDESAIFDVMNLYIGIFFADLGVDGTSGGPLNTGVRNKVVSWVQDEKYTVNGVEYEASEAQYINIFNPTQGLIGAWSNYGPACMLKDEPNAVLPNLRQWSDIAFLEWKNQLEVARVPLTSDGRLPVPKMILRINMMNTETLNLLDQVLRKLPEAERPRGLSAWGVPTPDWSGKKTFTMDSEAGKVLLGSPNGRGVAWFLLQHKRAFGLKTITGAVIFKEGGGVFCGFYVGDVRA</sequence>
<dbReference type="EMBL" id="SNSC02000003">
    <property type="protein sequence ID" value="TID25805.1"/>
    <property type="molecule type" value="Genomic_DNA"/>
</dbReference>
<evidence type="ECO:0000313" key="3">
    <source>
        <dbReference type="Proteomes" id="UP000298493"/>
    </source>
</evidence>
<feature type="region of interest" description="Disordered" evidence="1">
    <location>
        <begin position="34"/>
        <end position="75"/>
    </location>
</feature>
<comment type="caution">
    <text evidence="2">The sequence shown here is derived from an EMBL/GenBank/DDBJ whole genome shotgun (WGS) entry which is preliminary data.</text>
</comment>
<organism evidence="2 3">
    <name type="scientific">Venturia nashicola</name>
    <dbReference type="NCBI Taxonomy" id="86259"/>
    <lineage>
        <taxon>Eukaryota</taxon>
        <taxon>Fungi</taxon>
        <taxon>Dikarya</taxon>
        <taxon>Ascomycota</taxon>
        <taxon>Pezizomycotina</taxon>
        <taxon>Dothideomycetes</taxon>
        <taxon>Pleosporomycetidae</taxon>
        <taxon>Venturiales</taxon>
        <taxon>Venturiaceae</taxon>
        <taxon>Venturia</taxon>
    </lineage>
</organism>
<evidence type="ECO:0000256" key="1">
    <source>
        <dbReference type="SAM" id="MobiDB-lite"/>
    </source>
</evidence>